<dbReference type="RefSeq" id="WP_228443460.1">
    <property type="nucleotide sequence ID" value="NZ_CP027033.1"/>
</dbReference>
<feature type="transmembrane region" description="Helical" evidence="1">
    <location>
        <begin position="12"/>
        <end position="29"/>
    </location>
</feature>
<keyword evidence="3" id="KW-1185">Reference proteome</keyword>
<keyword evidence="1" id="KW-0812">Transmembrane</keyword>
<dbReference type="KEGG" id="nag:AArcMg_0017"/>
<keyword evidence="1" id="KW-1133">Transmembrane helix</keyword>
<dbReference type="EMBL" id="CP027033">
    <property type="protein sequence ID" value="AXR80051.1"/>
    <property type="molecule type" value="Genomic_DNA"/>
</dbReference>
<dbReference type="AlphaFoldDB" id="A0A346PKK6"/>
<dbReference type="GeneID" id="68757927"/>
<evidence type="ECO:0000313" key="2">
    <source>
        <dbReference type="EMBL" id="AXR80051.1"/>
    </source>
</evidence>
<evidence type="ECO:0000313" key="3">
    <source>
        <dbReference type="Proteomes" id="UP000258613"/>
    </source>
</evidence>
<proteinExistence type="predicted"/>
<feature type="transmembrane region" description="Helical" evidence="1">
    <location>
        <begin position="49"/>
        <end position="68"/>
    </location>
</feature>
<accession>A0A346PKK6</accession>
<reference evidence="3" key="1">
    <citation type="submission" date="2018-02" db="EMBL/GenBank/DDBJ databases">
        <title>Phenotypic and genomic properties of facultatively anaerobic sulfur-reducing natronoarchaea from hypersaline soda lakes.</title>
        <authorList>
            <person name="Sorokin D.Y."/>
            <person name="Kublanov I.V."/>
            <person name="Roman P."/>
            <person name="Sinninghe Damste J.S."/>
            <person name="Golyshin P.N."/>
            <person name="Rojo D."/>
            <person name="Ciordia S."/>
            <person name="Mena M.D.C."/>
            <person name="Ferrer M."/>
            <person name="Messina E."/>
            <person name="Smedile F."/>
            <person name="La Spada G."/>
            <person name="La Cono V."/>
            <person name="Yakimov M.M."/>
        </authorList>
    </citation>
    <scope>NUCLEOTIDE SEQUENCE [LARGE SCALE GENOMIC DNA]</scope>
    <source>
        <strain evidence="3">AArc-Mg</strain>
    </source>
</reference>
<name>A0A346PKK6_9EURY</name>
<keyword evidence="1" id="KW-0472">Membrane</keyword>
<organism evidence="2 3">
    <name type="scientific">Natrarchaeobaculum sulfurireducens</name>
    <dbReference type="NCBI Taxonomy" id="2044521"/>
    <lineage>
        <taxon>Archaea</taxon>
        <taxon>Methanobacteriati</taxon>
        <taxon>Methanobacteriota</taxon>
        <taxon>Stenosarchaea group</taxon>
        <taxon>Halobacteria</taxon>
        <taxon>Halobacteriales</taxon>
        <taxon>Natrialbaceae</taxon>
        <taxon>Natrarchaeobaculum</taxon>
    </lineage>
</organism>
<gene>
    <name evidence="2" type="ORF">AArcMg_0017</name>
</gene>
<sequence length="83" mass="8967">MLARRDSSLSDLSVAFGVFGVATAFWPRTTVDFLLEVAYENAPELEVRPWVVAAARLLGALYVVLGVFTARADAPADEEPVAK</sequence>
<evidence type="ECO:0000256" key="1">
    <source>
        <dbReference type="SAM" id="Phobius"/>
    </source>
</evidence>
<protein>
    <submittedName>
        <fullName evidence="2">Uncharacterized protein</fullName>
    </submittedName>
</protein>
<dbReference type="Proteomes" id="UP000258613">
    <property type="component" value="Chromosome"/>
</dbReference>